<dbReference type="InterPro" id="IPR011047">
    <property type="entry name" value="Quinoprotein_ADH-like_sf"/>
</dbReference>
<keyword evidence="3" id="KW-0560">Oxidoreductase</keyword>
<dbReference type="AlphaFoldDB" id="A0A2A5ATA1"/>
<comment type="caution">
    <text evidence="6">The sequence shown here is derived from an EMBL/GenBank/DDBJ whole genome shotgun (WGS) entry which is preliminary data.</text>
</comment>
<comment type="cofactor">
    <cofactor evidence="1">
        <name>pyrroloquinoline quinone</name>
        <dbReference type="ChEBI" id="CHEBI:58442"/>
    </cofactor>
</comment>
<evidence type="ECO:0000259" key="5">
    <source>
        <dbReference type="Pfam" id="PF01011"/>
    </source>
</evidence>
<dbReference type="EMBL" id="NVVJ01000065">
    <property type="protein sequence ID" value="PCJ22331.1"/>
    <property type="molecule type" value="Genomic_DNA"/>
</dbReference>
<name>A0A2A5ATA1_9GAMM</name>
<dbReference type="SUPFAM" id="SSF50998">
    <property type="entry name" value="Quinoprotein alcohol dehydrogenase-like"/>
    <property type="match status" value="1"/>
</dbReference>
<dbReference type="Pfam" id="PF01011">
    <property type="entry name" value="PQQ"/>
    <property type="match status" value="1"/>
</dbReference>
<dbReference type="PANTHER" id="PTHR32303:SF4">
    <property type="entry name" value="QUINOPROTEIN GLUCOSE DEHYDROGENASE"/>
    <property type="match status" value="1"/>
</dbReference>
<reference evidence="7" key="1">
    <citation type="submission" date="2017-08" db="EMBL/GenBank/DDBJ databases">
        <title>A dynamic microbial community with high functional redundancy inhabits the cold, oxic subseafloor aquifer.</title>
        <authorList>
            <person name="Tully B.J."/>
            <person name="Wheat C.G."/>
            <person name="Glazer B.T."/>
            <person name="Huber J.A."/>
        </authorList>
    </citation>
    <scope>NUCLEOTIDE SEQUENCE [LARGE SCALE GENOMIC DNA]</scope>
</reference>
<evidence type="ECO:0000256" key="1">
    <source>
        <dbReference type="ARBA" id="ARBA00001931"/>
    </source>
</evidence>
<evidence type="ECO:0000313" key="7">
    <source>
        <dbReference type="Proteomes" id="UP000218327"/>
    </source>
</evidence>
<dbReference type="Gene3D" id="2.140.10.10">
    <property type="entry name" value="Quinoprotein alcohol dehydrogenase-like superfamily"/>
    <property type="match status" value="2"/>
</dbReference>
<protein>
    <submittedName>
        <fullName evidence="6">Quinoprotein glucose dehydrogenase</fullName>
    </submittedName>
</protein>
<sequence>MISGESKMVTTRKLISSLMVSVGVLIFAPTALSQSGTNVDAGDWPDHHGGKGAQRYSPLDQINADNVGTLKLAWRFATANYGPSPEFNNPSTPIEIDGVIYATMGATRNVVALDATNGQVLWMWRPQEGQRYDFAPRKGAGRGVAHWRSGDEHRILNLTPGFFLVSLDAKTGLPDPNFGDNGRVDMFDGLRNSEGFEDIDIGSSMPPFVMNDVIVVGPAHKVGMRPRSKSNVKGDVRGFDARTGALLWTFHTIPERGEVGFETWLDGGVEFTGNAGVWATMSGDPELGHVYLPVESATGDRYGGDRPGDNLFANSIVALDIKTGERQWHHQQIHHDIWDWDNPSAPVLADLPNGRKIVMQVTKQSWVYTYDRLTGEPIWPMEEQPVPAGDVPGEWYSPTQPYPSRPAPFDRQGFTEADLIDFTPELRAEALEAISRFRLSPNLYTPPSLAEAADGTIGVLSLPSATGGANWEGSALDPETGILYIPSRTALAALSVGKDENSDVDFSQAFGVRVPRVKGLDVVAPPYGRITAIDMNTGDHVWQIANADTPDRIANNPALAGLDLPRTGVPTRAGLFLTKTLLFSGEGAGGGSKLYATDKQTGEIVARIQLPNTQSGQPMTYEHNGKQYIALFVSGGGKPTELVAYALP</sequence>
<dbReference type="Proteomes" id="UP000218327">
    <property type="component" value="Unassembled WGS sequence"/>
</dbReference>
<evidence type="ECO:0000256" key="4">
    <source>
        <dbReference type="SAM" id="MobiDB-lite"/>
    </source>
</evidence>
<dbReference type="PANTHER" id="PTHR32303">
    <property type="entry name" value="QUINOPROTEIN ALCOHOL DEHYDROGENASE (CYTOCHROME C)"/>
    <property type="match status" value="1"/>
</dbReference>
<evidence type="ECO:0000313" key="6">
    <source>
        <dbReference type="EMBL" id="PCJ22331.1"/>
    </source>
</evidence>
<evidence type="ECO:0000256" key="2">
    <source>
        <dbReference type="ARBA" id="ARBA00008156"/>
    </source>
</evidence>
<dbReference type="InterPro" id="IPR002372">
    <property type="entry name" value="PQQ_rpt_dom"/>
</dbReference>
<comment type="similarity">
    <text evidence="2">Belongs to the bacterial PQQ dehydrogenase family.</text>
</comment>
<feature type="domain" description="Pyrrolo-quinoline quinone repeat" evidence="5">
    <location>
        <begin position="44"/>
        <end position="629"/>
    </location>
</feature>
<evidence type="ECO:0000256" key="3">
    <source>
        <dbReference type="ARBA" id="ARBA00023002"/>
    </source>
</evidence>
<proteinExistence type="inferred from homology"/>
<feature type="region of interest" description="Disordered" evidence="4">
    <location>
        <begin position="38"/>
        <end position="57"/>
    </location>
</feature>
<dbReference type="InterPro" id="IPR018391">
    <property type="entry name" value="PQQ_b-propeller_rpt"/>
</dbReference>
<gene>
    <name evidence="6" type="ORF">COA96_14770</name>
</gene>
<organism evidence="6 7">
    <name type="scientific">SAR86 cluster bacterium</name>
    <dbReference type="NCBI Taxonomy" id="2030880"/>
    <lineage>
        <taxon>Bacteria</taxon>
        <taxon>Pseudomonadati</taxon>
        <taxon>Pseudomonadota</taxon>
        <taxon>Gammaproteobacteria</taxon>
        <taxon>SAR86 cluster</taxon>
    </lineage>
</organism>
<accession>A0A2A5ATA1</accession>
<dbReference type="GO" id="GO:0016491">
    <property type="term" value="F:oxidoreductase activity"/>
    <property type="evidence" value="ECO:0007669"/>
    <property type="project" value="UniProtKB-KW"/>
</dbReference>
<dbReference type="SMART" id="SM00564">
    <property type="entry name" value="PQQ"/>
    <property type="match status" value="5"/>
</dbReference>